<keyword evidence="3" id="KW-1185">Reference proteome</keyword>
<sequence>MILEQLTAIRVRNVERPVSAPQRSVGKGNERTLIVAAPSAAVDPAARLETPASDGRRPRCAVGHRR</sequence>
<organism evidence="2 3">
    <name type="scientific">Natrinema gari JCM 14663</name>
    <dbReference type="NCBI Taxonomy" id="1230459"/>
    <lineage>
        <taxon>Archaea</taxon>
        <taxon>Methanobacteriati</taxon>
        <taxon>Methanobacteriota</taxon>
        <taxon>Stenosarchaea group</taxon>
        <taxon>Halobacteria</taxon>
        <taxon>Halobacteriales</taxon>
        <taxon>Natrialbaceae</taxon>
        <taxon>Natrinema</taxon>
    </lineage>
</organism>
<proteinExistence type="predicted"/>
<protein>
    <submittedName>
        <fullName evidence="2">Uncharacterized protein</fullName>
    </submittedName>
</protein>
<dbReference type="Proteomes" id="UP000011592">
    <property type="component" value="Unassembled WGS sequence"/>
</dbReference>
<gene>
    <name evidence="2" type="ORF">C486_04273</name>
</gene>
<evidence type="ECO:0000256" key="1">
    <source>
        <dbReference type="SAM" id="MobiDB-lite"/>
    </source>
</evidence>
<dbReference type="EMBL" id="AOIJ01000035">
    <property type="protein sequence ID" value="ELY82611.1"/>
    <property type="molecule type" value="Genomic_DNA"/>
</dbReference>
<evidence type="ECO:0000313" key="2">
    <source>
        <dbReference type="EMBL" id="ELY82611.1"/>
    </source>
</evidence>
<comment type="caution">
    <text evidence="2">The sequence shown here is derived from an EMBL/GenBank/DDBJ whole genome shotgun (WGS) entry which is preliminary data.</text>
</comment>
<reference evidence="2 3" key="1">
    <citation type="journal article" date="2014" name="PLoS Genet.">
        <title>Phylogenetically driven sequencing of extremely halophilic archaea reveals strategies for static and dynamic osmo-response.</title>
        <authorList>
            <person name="Becker E.A."/>
            <person name="Seitzer P.M."/>
            <person name="Tritt A."/>
            <person name="Larsen D."/>
            <person name="Krusor M."/>
            <person name="Yao A.I."/>
            <person name="Wu D."/>
            <person name="Madern D."/>
            <person name="Eisen J.A."/>
            <person name="Darling A.E."/>
            <person name="Facciotti M.T."/>
        </authorList>
    </citation>
    <scope>NUCLEOTIDE SEQUENCE [LARGE SCALE GENOMIC DNA]</scope>
    <source>
        <strain evidence="2 3">JCM 14663</strain>
    </source>
</reference>
<dbReference type="AlphaFoldDB" id="L9Z9H0"/>
<evidence type="ECO:0000313" key="3">
    <source>
        <dbReference type="Proteomes" id="UP000011592"/>
    </source>
</evidence>
<accession>L9Z9H0</accession>
<name>L9Z9H0_9EURY</name>
<feature type="region of interest" description="Disordered" evidence="1">
    <location>
        <begin position="47"/>
        <end position="66"/>
    </location>
</feature>